<keyword evidence="2" id="KW-1185">Reference proteome</keyword>
<dbReference type="Proteomes" id="UP000281553">
    <property type="component" value="Unassembled WGS sequence"/>
</dbReference>
<evidence type="ECO:0000313" key="1">
    <source>
        <dbReference type="EMBL" id="VDK40849.1"/>
    </source>
</evidence>
<gene>
    <name evidence="1" type="ORF">DILT_LOCUS1184</name>
</gene>
<dbReference type="AlphaFoldDB" id="A0A3P6PXM7"/>
<dbReference type="OrthoDB" id="6260718at2759"/>
<dbReference type="EMBL" id="UYRU01007168">
    <property type="protein sequence ID" value="VDK40849.1"/>
    <property type="molecule type" value="Genomic_DNA"/>
</dbReference>
<protein>
    <submittedName>
        <fullName evidence="1">Uncharacterized protein</fullName>
    </submittedName>
</protein>
<dbReference type="PANTHER" id="PTHR33327:SF3">
    <property type="entry name" value="RNA-DIRECTED DNA POLYMERASE"/>
    <property type="match status" value="1"/>
</dbReference>
<sequence>MFKQLFLQRLSSSVQVLHAPNIPSSSVQRLAEISDRIPEYYQTPGSVNVSTRVATTSTVADVVRRLDALTLEDPQLRATRVYNPRSPSTFCRPRSPTPNQPTTDGFCWYHHNYGPNAHRCQSPCKYKKPASENFSADQ</sequence>
<proteinExistence type="predicted"/>
<accession>A0A3P6PXM7</accession>
<organism evidence="1 2">
    <name type="scientific">Dibothriocephalus latus</name>
    <name type="common">Fish tapeworm</name>
    <name type="synonym">Diphyllobothrium latum</name>
    <dbReference type="NCBI Taxonomy" id="60516"/>
    <lineage>
        <taxon>Eukaryota</taxon>
        <taxon>Metazoa</taxon>
        <taxon>Spiralia</taxon>
        <taxon>Lophotrochozoa</taxon>
        <taxon>Platyhelminthes</taxon>
        <taxon>Cestoda</taxon>
        <taxon>Eucestoda</taxon>
        <taxon>Diphyllobothriidea</taxon>
        <taxon>Diphyllobothriidae</taxon>
        <taxon>Dibothriocephalus</taxon>
    </lineage>
</organism>
<reference evidence="1 2" key="1">
    <citation type="submission" date="2018-11" db="EMBL/GenBank/DDBJ databases">
        <authorList>
            <consortium name="Pathogen Informatics"/>
        </authorList>
    </citation>
    <scope>NUCLEOTIDE SEQUENCE [LARGE SCALE GENOMIC DNA]</scope>
</reference>
<name>A0A3P6PXM7_DIBLA</name>
<evidence type="ECO:0000313" key="2">
    <source>
        <dbReference type="Proteomes" id="UP000281553"/>
    </source>
</evidence>
<dbReference type="PANTHER" id="PTHR33327">
    <property type="entry name" value="ENDONUCLEASE"/>
    <property type="match status" value="1"/>
</dbReference>